<evidence type="ECO:0000313" key="2">
    <source>
        <dbReference type="Proteomes" id="UP001317822"/>
    </source>
</evidence>
<dbReference type="RefSeq" id="WP_281781416.1">
    <property type="nucleotide sequence ID" value="NZ_AP027041.1"/>
</dbReference>
<proteinExistence type="predicted"/>
<sequence length="308" mass="35418">MSALVSATPDAWLEHMRAGRWEHAWRVKDAQLEARRDEPCWHWPRHEQYVWNGDPIDGRRVLVRCYHGLGDTIQFIRYMPLLRERAREVIVWAQPNLLALLARVNGIDRLLPLHEGALEAGFDVDLEIMELPHLFRTTIDSIPSRVPYLHASPLPMPHDRSRVAVGLVWKAGDWDARRSIPYATVRRLFAVGGIDWFILQPDAREAGWPGDAGQWPGELNLLDHARALRAMDLLITIDSMPAHMAGALGVPVWTLLTDDPDWRWMLDRDDSPWYPTMRLFRQRRSGEWGEVIDRVSAELSGFIQARAG</sequence>
<gene>
    <name evidence="1" type="ORF">LA521A_11870</name>
</gene>
<reference evidence="1 2" key="1">
    <citation type="journal article" date="2023" name="Int. J. Syst. Evol. Microbiol.">
        <title>Physiological and genomic analyses of cobalamin (vitamin B12)-auxotrophy of Lysobacter auxotrophicus sp. nov., a methionine-auxotrophic chitinolytic bacterium isolated from chitin-treated soil.</title>
        <authorList>
            <person name="Saito A."/>
            <person name="Dohra H."/>
            <person name="Hamada M."/>
            <person name="Moriuchi R."/>
            <person name="Kotsuchibashi Y."/>
            <person name="Mori K."/>
        </authorList>
    </citation>
    <scope>NUCLEOTIDE SEQUENCE [LARGE SCALE GENOMIC DNA]</scope>
    <source>
        <strain evidence="1 2">5-21a</strain>
    </source>
</reference>
<protein>
    <submittedName>
        <fullName evidence="1">ADP-heptose--LPS heptosyltransferase</fullName>
    </submittedName>
</protein>
<evidence type="ECO:0000313" key="1">
    <source>
        <dbReference type="EMBL" id="BDU15986.1"/>
    </source>
</evidence>
<dbReference type="SUPFAM" id="SSF53756">
    <property type="entry name" value="UDP-Glycosyltransferase/glycogen phosphorylase"/>
    <property type="match status" value="1"/>
</dbReference>
<accession>A0ABN6UI44</accession>
<keyword evidence="2" id="KW-1185">Reference proteome</keyword>
<organism evidence="1 2">
    <name type="scientific">Lysobacter auxotrophicus</name>
    <dbReference type="NCBI Taxonomy" id="2992573"/>
    <lineage>
        <taxon>Bacteria</taxon>
        <taxon>Pseudomonadati</taxon>
        <taxon>Pseudomonadota</taxon>
        <taxon>Gammaproteobacteria</taxon>
        <taxon>Lysobacterales</taxon>
        <taxon>Lysobacteraceae</taxon>
        <taxon>Lysobacter</taxon>
    </lineage>
</organism>
<name>A0ABN6UI44_9GAMM</name>
<dbReference type="Gene3D" id="3.40.50.2000">
    <property type="entry name" value="Glycogen Phosphorylase B"/>
    <property type="match status" value="1"/>
</dbReference>
<dbReference type="Proteomes" id="UP001317822">
    <property type="component" value="Chromosome"/>
</dbReference>
<dbReference type="EMBL" id="AP027041">
    <property type="protein sequence ID" value="BDU15986.1"/>
    <property type="molecule type" value="Genomic_DNA"/>
</dbReference>